<dbReference type="Pfam" id="PF00149">
    <property type="entry name" value="Metallophos"/>
    <property type="match status" value="1"/>
</dbReference>
<evidence type="ECO:0000313" key="5">
    <source>
        <dbReference type="EMBL" id="GAA1927785.1"/>
    </source>
</evidence>
<keyword evidence="5" id="KW-0255">Endonuclease</keyword>
<feature type="signal peptide" evidence="3">
    <location>
        <begin position="1"/>
        <end position="40"/>
    </location>
</feature>
<evidence type="ECO:0000256" key="3">
    <source>
        <dbReference type="SAM" id="SignalP"/>
    </source>
</evidence>
<keyword evidence="5" id="KW-0540">Nuclease</keyword>
<dbReference type="SUPFAM" id="SSF56219">
    <property type="entry name" value="DNase I-like"/>
    <property type="match status" value="1"/>
</dbReference>
<dbReference type="EMBL" id="BAAAMY010000009">
    <property type="protein sequence ID" value="GAA1927785.1"/>
    <property type="molecule type" value="Genomic_DNA"/>
</dbReference>
<dbReference type="Pfam" id="PF02872">
    <property type="entry name" value="5_nucleotid_C"/>
    <property type="match status" value="1"/>
</dbReference>
<dbReference type="Gene3D" id="3.60.10.10">
    <property type="entry name" value="Endonuclease/exonuclease/phosphatase"/>
    <property type="match status" value="1"/>
</dbReference>
<sequence length="1618" mass="166663">MSSAPPPPRAPRPGRRIVASLAGLAVAASGLALTPAPASAEPGRTGLVINEVYGGGGNAGAPLNADFVELYNPTDEPILLDGLSLQYRFGTYTTGASPAPSVLPLDAAQQVPAGDHFLVKVSGTGTNGAAIAGPDQDGEALAMSATGGQVLLADTLSPITVTGDLKDNADVVDMVGYGATATSFETARTGTALSNTTSTQRVTGGTPAAPGEDSDVNSADFAAPAAPSPTAAVGDTAAPEQPPVEPEDLTIAQIQGTGDTTPVAGDVVTTQGVVTATYPTGGFNGFVIQTGGTGGALGARTASDGIFVWGGSEGFASYPEIGDSVEVTATAVEGGGPAAGLTQLVPGEDGSVTELATALPAVTPTTFSTWPTSAAAKETLESMLVRPGATFTVTNVFNANSFAEIGLASGTTPLIQPTETIDAQDTTAIAAANASNAARAVALDDGASVNYLNGAARNQALPYLSPSNPVRVGSRPTFTQPVIMEFRNSTWKFQPRTRLTAADTPPATFTNTRTANAAPRNVGGDLQVATFNVLNYFPTTGTEWIDEAGASCTPFTDRQSNPITVNSCDPEGPRGAWNATNLERQEIKIVKGIIGTGAEVVALEEIENSARFGKDRDFAVGELVDALNEVAGAGTWDFVPSPPASDLPPTADQDVITNAMIYKPAAVETVGEAASNGDDPRFDNARQPIAQVFRPAGNATDVADFTVIVNHFKSKGSGVDDGTGQGNANPDRVAQAQGLSEFADDFAAERGVEATFLTGDFNSYTQEDPMQVLYGAGYRKVNPDTAGEYSYSFSGLSGSLDHVLVNAAARGLVTGADYWSINSGESIAFEYSRYNYNRTQFYDESVFRASDHDPMVVGVTAAQDEPVVPITLVSTNDFHGRINNSTASDGTPTGTAQYAGTIEQMRANAAGGRDNTLFLGNGDLYGASEFNSAINDDVPTLEVFNALGLGGSSVGNHEFDAGFADLRDRVIGADGDGLADFPYLGANVYEEGTTDPVLPEYATYEVDGVTVGAIGVVTEETPSLVSPAGIEGLDFGNAAEAAERVAGELSDGDESNGEADVVVVLAHAGGSGFPAGATYDEAIAATDADSEFQQLAGLSDDVDAIFNGHTHQLYALRQGEGGRAIVQAGQYGEALGRITLSFDRDTGEVTTRGAAVRTRITASTAELRDRYPRVDAVQRIVDQAIADAAVVGNVPVGEISADITRARTSSGGEDRGDESTLGDLVGNALRDGLPDSAGEADLGIVNPGGLRADLTFAGSTASNPRNTDGVVTYAEANSVLPFTNNISLVELTGADLLAVMEQQFQPAGSDRAYLALGLSDNVQVTTDRTAPAGERITSVRIDGEAVDPAATYTVSTFSFLAAGGDNFTAFRDGEARDTGLVDRDLWIGYLRDTSLGDAGEPIAPDFARQQVDEVGKPDTLTAGETSTFTLSRLDLTSAGAPDNTSVTARVVSGEQTTDLGTVGTVAPAGSGTAQVTVAVPADLPAGSVVELVAEPSGTTVSIDVADDGGEPPVDPDPEPVTPTVRTFANPQPADAGRPVRLNARVLAARDGEDLPVTGRVIVRRANGSWLGAAEVDEDGRMQLIRRFPQAGPKRLVFTFRSSSEDVADGQGALTVDVR</sequence>
<dbReference type="Gene3D" id="3.90.780.10">
    <property type="entry name" value="5'-Nucleotidase, C-terminal domain"/>
    <property type="match status" value="1"/>
</dbReference>
<accession>A0ABP5B245</accession>
<gene>
    <name evidence="5" type="ORF">GCM10009737_32020</name>
</gene>
<evidence type="ECO:0000256" key="2">
    <source>
        <dbReference type="SAM" id="MobiDB-lite"/>
    </source>
</evidence>
<dbReference type="InterPro" id="IPR047971">
    <property type="entry name" value="ExeM-like"/>
</dbReference>
<dbReference type="PANTHER" id="PTHR11575:SF24">
    <property type="entry name" value="5'-NUCLEOTIDASE"/>
    <property type="match status" value="1"/>
</dbReference>
<dbReference type="PANTHER" id="PTHR11575">
    <property type="entry name" value="5'-NUCLEOTIDASE-RELATED"/>
    <property type="match status" value="1"/>
</dbReference>
<dbReference type="InterPro" id="IPR001322">
    <property type="entry name" value="Lamin_tail_dom"/>
</dbReference>
<dbReference type="GO" id="GO:0004519">
    <property type="term" value="F:endonuclease activity"/>
    <property type="evidence" value="ECO:0007669"/>
    <property type="project" value="UniProtKB-KW"/>
</dbReference>
<dbReference type="CDD" id="cd04486">
    <property type="entry name" value="YhcR_OBF_like"/>
    <property type="match status" value="1"/>
</dbReference>
<comment type="caution">
    <text evidence="5">The sequence shown here is derived from an EMBL/GenBank/DDBJ whole genome shotgun (WGS) entry which is preliminary data.</text>
</comment>
<protein>
    <submittedName>
        <fullName evidence="5">ExeM/NucH family extracellular endonuclease</fullName>
    </submittedName>
</protein>
<dbReference type="SUPFAM" id="SSF56300">
    <property type="entry name" value="Metallo-dependent phosphatases"/>
    <property type="match status" value="1"/>
</dbReference>
<reference evidence="6" key="1">
    <citation type="journal article" date="2019" name="Int. J. Syst. Evol. Microbiol.">
        <title>The Global Catalogue of Microorganisms (GCM) 10K type strain sequencing project: providing services to taxonomists for standard genome sequencing and annotation.</title>
        <authorList>
            <consortium name="The Broad Institute Genomics Platform"/>
            <consortium name="The Broad Institute Genome Sequencing Center for Infectious Disease"/>
            <person name="Wu L."/>
            <person name="Ma J."/>
        </authorList>
    </citation>
    <scope>NUCLEOTIDE SEQUENCE [LARGE SCALE GENOMIC DNA]</scope>
    <source>
        <strain evidence="6">JCM 14046</strain>
    </source>
</reference>
<dbReference type="InterPro" id="IPR006311">
    <property type="entry name" value="TAT_signal"/>
</dbReference>
<dbReference type="Proteomes" id="UP001501612">
    <property type="component" value="Unassembled WGS sequence"/>
</dbReference>
<dbReference type="PROSITE" id="PS51318">
    <property type="entry name" value="TAT"/>
    <property type="match status" value="1"/>
</dbReference>
<keyword evidence="1 3" id="KW-0732">Signal</keyword>
<feature type="compositionally biased region" description="Low complexity" evidence="2">
    <location>
        <begin position="219"/>
        <end position="232"/>
    </location>
</feature>
<dbReference type="PROSITE" id="PS51841">
    <property type="entry name" value="LTD"/>
    <property type="match status" value="1"/>
</dbReference>
<dbReference type="InterPro" id="IPR029052">
    <property type="entry name" value="Metallo-depent_PP-like"/>
</dbReference>
<dbReference type="CDD" id="cd10283">
    <property type="entry name" value="MnuA_DNase1-like"/>
    <property type="match status" value="1"/>
</dbReference>
<evidence type="ECO:0000313" key="6">
    <source>
        <dbReference type="Proteomes" id="UP001501612"/>
    </source>
</evidence>
<name>A0ABP5B245_9ACTN</name>
<keyword evidence="6" id="KW-1185">Reference proteome</keyword>
<dbReference type="InterPro" id="IPR008334">
    <property type="entry name" value="5'-Nucleotdase_C"/>
</dbReference>
<dbReference type="SUPFAM" id="SSF55816">
    <property type="entry name" value="5'-nucleotidase (syn. UDP-sugar hydrolase), C-terminal domain"/>
    <property type="match status" value="1"/>
</dbReference>
<evidence type="ECO:0000256" key="1">
    <source>
        <dbReference type="ARBA" id="ARBA00022729"/>
    </source>
</evidence>
<organism evidence="5 6">
    <name type="scientific">Nocardioides lentus</name>
    <dbReference type="NCBI Taxonomy" id="338077"/>
    <lineage>
        <taxon>Bacteria</taxon>
        <taxon>Bacillati</taxon>
        <taxon>Actinomycetota</taxon>
        <taxon>Actinomycetes</taxon>
        <taxon>Propionibacteriales</taxon>
        <taxon>Nocardioidaceae</taxon>
        <taxon>Nocardioides</taxon>
    </lineage>
</organism>
<feature type="compositionally biased region" description="Polar residues" evidence="2">
    <location>
        <begin position="191"/>
        <end position="203"/>
    </location>
</feature>
<dbReference type="NCBIfam" id="NF033681">
    <property type="entry name" value="ExeM_NucH_DNase"/>
    <property type="match status" value="1"/>
</dbReference>
<proteinExistence type="predicted"/>
<feature type="chain" id="PRO_5046302351" evidence="3">
    <location>
        <begin position="41"/>
        <end position="1618"/>
    </location>
</feature>
<feature type="region of interest" description="Disordered" evidence="2">
    <location>
        <begin position="191"/>
        <end position="244"/>
    </location>
</feature>
<dbReference type="InterPro" id="IPR036907">
    <property type="entry name" value="5'-Nucleotdase_C_sf"/>
</dbReference>
<dbReference type="Pfam" id="PF00932">
    <property type="entry name" value="LTD"/>
    <property type="match status" value="1"/>
</dbReference>
<keyword evidence="5" id="KW-0378">Hydrolase</keyword>
<dbReference type="InterPro" id="IPR004843">
    <property type="entry name" value="Calcineurin-like_PHP"/>
</dbReference>
<dbReference type="Gene3D" id="3.60.21.10">
    <property type="match status" value="1"/>
</dbReference>
<evidence type="ECO:0000259" key="4">
    <source>
        <dbReference type="PROSITE" id="PS51841"/>
    </source>
</evidence>
<dbReference type="RefSeq" id="WP_344008625.1">
    <property type="nucleotide sequence ID" value="NZ_BAAAMY010000009.1"/>
</dbReference>
<dbReference type="InterPro" id="IPR036691">
    <property type="entry name" value="Endo/exonu/phosph_ase_sf"/>
</dbReference>
<feature type="domain" description="LTD" evidence="4">
    <location>
        <begin position="32"/>
        <end position="179"/>
    </location>
</feature>
<dbReference type="PRINTS" id="PR01607">
    <property type="entry name" value="APYRASEFAMLY"/>
</dbReference>
<dbReference type="InterPro" id="IPR006179">
    <property type="entry name" value="5_nucleotidase/apyrase"/>
</dbReference>